<reference evidence="1" key="2">
    <citation type="submission" date="2020-06" db="EMBL/GenBank/DDBJ databases">
        <title>Helianthus annuus Genome sequencing and assembly Release 2.</title>
        <authorList>
            <person name="Gouzy J."/>
            <person name="Langlade N."/>
            <person name="Munos S."/>
        </authorList>
    </citation>
    <scope>NUCLEOTIDE SEQUENCE</scope>
    <source>
        <tissue evidence="1">Leaves</tissue>
    </source>
</reference>
<sequence>MDDHIIISPIAKPSFLYCDYLFVVSTHSIIKTLWVNQTLIIIIYLHESSNQEYNRFCF</sequence>
<dbReference type="Gramene" id="mRNA:HanXRQr2_Chr15g0693041">
    <property type="protein sequence ID" value="CDS:HanXRQr2_Chr15g0693041.1"/>
    <property type="gene ID" value="HanXRQr2_Chr15g0693041"/>
</dbReference>
<protein>
    <submittedName>
        <fullName evidence="1">Uncharacterized protein</fullName>
    </submittedName>
</protein>
<name>A0A9K3DZW2_HELAN</name>
<organism evidence="1 2">
    <name type="scientific">Helianthus annuus</name>
    <name type="common">Common sunflower</name>
    <dbReference type="NCBI Taxonomy" id="4232"/>
    <lineage>
        <taxon>Eukaryota</taxon>
        <taxon>Viridiplantae</taxon>
        <taxon>Streptophyta</taxon>
        <taxon>Embryophyta</taxon>
        <taxon>Tracheophyta</taxon>
        <taxon>Spermatophyta</taxon>
        <taxon>Magnoliopsida</taxon>
        <taxon>eudicotyledons</taxon>
        <taxon>Gunneridae</taxon>
        <taxon>Pentapetalae</taxon>
        <taxon>asterids</taxon>
        <taxon>campanulids</taxon>
        <taxon>Asterales</taxon>
        <taxon>Asteraceae</taxon>
        <taxon>Asteroideae</taxon>
        <taxon>Heliantheae alliance</taxon>
        <taxon>Heliantheae</taxon>
        <taxon>Helianthus</taxon>
    </lineage>
</organism>
<proteinExistence type="predicted"/>
<reference evidence="1" key="1">
    <citation type="journal article" date="2017" name="Nature">
        <title>The sunflower genome provides insights into oil metabolism, flowering and Asterid evolution.</title>
        <authorList>
            <person name="Badouin H."/>
            <person name="Gouzy J."/>
            <person name="Grassa C.J."/>
            <person name="Murat F."/>
            <person name="Staton S.E."/>
            <person name="Cottret L."/>
            <person name="Lelandais-Briere C."/>
            <person name="Owens G.L."/>
            <person name="Carrere S."/>
            <person name="Mayjonade B."/>
            <person name="Legrand L."/>
            <person name="Gill N."/>
            <person name="Kane N.C."/>
            <person name="Bowers J.E."/>
            <person name="Hubner S."/>
            <person name="Bellec A."/>
            <person name="Berard A."/>
            <person name="Berges H."/>
            <person name="Blanchet N."/>
            <person name="Boniface M.C."/>
            <person name="Brunel D."/>
            <person name="Catrice O."/>
            <person name="Chaidir N."/>
            <person name="Claudel C."/>
            <person name="Donnadieu C."/>
            <person name="Faraut T."/>
            <person name="Fievet G."/>
            <person name="Helmstetter N."/>
            <person name="King M."/>
            <person name="Knapp S.J."/>
            <person name="Lai Z."/>
            <person name="Le Paslier M.C."/>
            <person name="Lippi Y."/>
            <person name="Lorenzon L."/>
            <person name="Mandel J.R."/>
            <person name="Marage G."/>
            <person name="Marchand G."/>
            <person name="Marquand E."/>
            <person name="Bret-Mestries E."/>
            <person name="Morien E."/>
            <person name="Nambeesan S."/>
            <person name="Nguyen T."/>
            <person name="Pegot-Espagnet P."/>
            <person name="Pouilly N."/>
            <person name="Raftis F."/>
            <person name="Sallet E."/>
            <person name="Schiex T."/>
            <person name="Thomas J."/>
            <person name="Vandecasteele C."/>
            <person name="Vares D."/>
            <person name="Vear F."/>
            <person name="Vautrin S."/>
            <person name="Crespi M."/>
            <person name="Mangin B."/>
            <person name="Burke J.M."/>
            <person name="Salse J."/>
            <person name="Munos S."/>
            <person name="Vincourt P."/>
            <person name="Rieseberg L.H."/>
            <person name="Langlade N.B."/>
        </authorList>
    </citation>
    <scope>NUCLEOTIDE SEQUENCE</scope>
    <source>
        <tissue evidence="1">Leaves</tissue>
    </source>
</reference>
<comment type="caution">
    <text evidence="1">The sequence shown here is derived from an EMBL/GenBank/DDBJ whole genome shotgun (WGS) entry which is preliminary data.</text>
</comment>
<gene>
    <name evidence="1" type="ORF">HanXRQr2_Chr15g0693041</name>
</gene>
<dbReference type="EMBL" id="MNCJ02000330">
    <property type="protein sequence ID" value="KAF5764521.1"/>
    <property type="molecule type" value="Genomic_DNA"/>
</dbReference>
<accession>A0A9K3DZW2</accession>
<evidence type="ECO:0000313" key="1">
    <source>
        <dbReference type="EMBL" id="KAF5764521.1"/>
    </source>
</evidence>
<evidence type="ECO:0000313" key="2">
    <source>
        <dbReference type="Proteomes" id="UP000215914"/>
    </source>
</evidence>
<dbReference type="Proteomes" id="UP000215914">
    <property type="component" value="Unassembled WGS sequence"/>
</dbReference>
<dbReference type="AlphaFoldDB" id="A0A9K3DZW2"/>
<keyword evidence="2" id="KW-1185">Reference proteome</keyword>